<sequence>MPQSSRCHQIFEREPSSPSPREFSDLQEKEEAKVEPFISPSGEIFPRVSVGDQLVSLSRTFRKNEQPLIRKRHELT</sequence>
<proteinExistence type="predicted"/>
<evidence type="ECO:0000313" key="3">
    <source>
        <dbReference type="Proteomes" id="UP001054837"/>
    </source>
</evidence>
<dbReference type="EMBL" id="BPLQ01004987">
    <property type="protein sequence ID" value="GIY12104.1"/>
    <property type="molecule type" value="Genomic_DNA"/>
</dbReference>
<keyword evidence="3" id="KW-1185">Reference proteome</keyword>
<evidence type="ECO:0000256" key="1">
    <source>
        <dbReference type="SAM" id="MobiDB-lite"/>
    </source>
</evidence>
<dbReference type="AlphaFoldDB" id="A0AAV4QTE5"/>
<dbReference type="Proteomes" id="UP001054837">
    <property type="component" value="Unassembled WGS sequence"/>
</dbReference>
<name>A0AAV4QTE5_9ARAC</name>
<reference evidence="2 3" key="1">
    <citation type="submission" date="2021-06" db="EMBL/GenBank/DDBJ databases">
        <title>Caerostris darwini draft genome.</title>
        <authorList>
            <person name="Kono N."/>
            <person name="Arakawa K."/>
        </authorList>
    </citation>
    <scope>NUCLEOTIDE SEQUENCE [LARGE SCALE GENOMIC DNA]</scope>
</reference>
<comment type="caution">
    <text evidence="2">The sequence shown here is derived from an EMBL/GenBank/DDBJ whole genome shotgun (WGS) entry which is preliminary data.</text>
</comment>
<gene>
    <name evidence="2" type="ORF">CDAR_450061</name>
</gene>
<evidence type="ECO:0000313" key="2">
    <source>
        <dbReference type="EMBL" id="GIY12104.1"/>
    </source>
</evidence>
<protein>
    <submittedName>
        <fullName evidence="2">Uncharacterized protein</fullName>
    </submittedName>
</protein>
<feature type="compositionally biased region" description="Basic and acidic residues" evidence="1">
    <location>
        <begin position="22"/>
        <end position="34"/>
    </location>
</feature>
<organism evidence="2 3">
    <name type="scientific">Caerostris darwini</name>
    <dbReference type="NCBI Taxonomy" id="1538125"/>
    <lineage>
        <taxon>Eukaryota</taxon>
        <taxon>Metazoa</taxon>
        <taxon>Ecdysozoa</taxon>
        <taxon>Arthropoda</taxon>
        <taxon>Chelicerata</taxon>
        <taxon>Arachnida</taxon>
        <taxon>Araneae</taxon>
        <taxon>Araneomorphae</taxon>
        <taxon>Entelegynae</taxon>
        <taxon>Araneoidea</taxon>
        <taxon>Araneidae</taxon>
        <taxon>Caerostris</taxon>
    </lineage>
</organism>
<feature type="region of interest" description="Disordered" evidence="1">
    <location>
        <begin position="1"/>
        <end position="35"/>
    </location>
</feature>
<accession>A0AAV4QTE5</accession>